<reference evidence="3" key="1">
    <citation type="submission" date="2015-12" db="EMBL/GenBank/DDBJ databases">
        <title>Update maize B73 reference genome by single molecule sequencing technologies.</title>
        <authorList>
            <consortium name="Maize Genome Sequencing Project"/>
            <person name="Ware D."/>
        </authorList>
    </citation>
    <scope>NUCLEOTIDE SEQUENCE [LARGE SCALE GENOMIC DNA]</scope>
    <source>
        <strain evidence="3">cv. B73</strain>
    </source>
</reference>
<sequence>MQLDASLPAGDDPSDETASHRPSIILNAVALDNIGAGKSAVWNSLIGHPVLPTEGKPRVADRREPGRGGILRGGLLVKSESLTSANLSPCARHISWPATPALQSLEIPPSAGSS</sequence>
<dbReference type="AlphaFoldDB" id="A0A804LND1"/>
<reference evidence="2" key="2">
    <citation type="submission" date="2019-07" db="EMBL/GenBank/DDBJ databases">
        <authorList>
            <person name="Seetharam A."/>
            <person name="Woodhouse M."/>
            <person name="Cannon E."/>
        </authorList>
    </citation>
    <scope>NUCLEOTIDE SEQUENCE [LARGE SCALE GENOMIC DNA]</scope>
    <source>
        <strain evidence="2">cv. B73</strain>
    </source>
</reference>
<evidence type="ECO:0000313" key="3">
    <source>
        <dbReference type="Proteomes" id="UP000007305"/>
    </source>
</evidence>
<reference evidence="2" key="3">
    <citation type="submission" date="2021-05" db="UniProtKB">
        <authorList>
            <consortium name="EnsemblPlants"/>
        </authorList>
    </citation>
    <scope>IDENTIFICATION</scope>
    <source>
        <strain evidence="2">cv. B73</strain>
    </source>
</reference>
<dbReference type="Proteomes" id="UP000007305">
    <property type="component" value="Chromosome 1"/>
</dbReference>
<name>A0A804LND1_MAIZE</name>
<keyword evidence="3" id="KW-1185">Reference proteome</keyword>
<dbReference type="InParanoid" id="A0A804LND1"/>
<protein>
    <submittedName>
        <fullName evidence="2">Uncharacterized protein</fullName>
    </submittedName>
</protein>
<evidence type="ECO:0000256" key="1">
    <source>
        <dbReference type="SAM" id="MobiDB-lite"/>
    </source>
</evidence>
<dbReference type="EnsemblPlants" id="Zm00001eb023630_T001">
    <property type="protein sequence ID" value="Zm00001eb023630_P001"/>
    <property type="gene ID" value="Zm00001eb023630"/>
</dbReference>
<accession>A0A804LND1</accession>
<dbReference type="Gramene" id="Zm00001eb023630_T001">
    <property type="protein sequence ID" value="Zm00001eb023630_P001"/>
    <property type="gene ID" value="Zm00001eb023630"/>
</dbReference>
<organism evidence="2 3">
    <name type="scientific">Zea mays</name>
    <name type="common">Maize</name>
    <dbReference type="NCBI Taxonomy" id="4577"/>
    <lineage>
        <taxon>Eukaryota</taxon>
        <taxon>Viridiplantae</taxon>
        <taxon>Streptophyta</taxon>
        <taxon>Embryophyta</taxon>
        <taxon>Tracheophyta</taxon>
        <taxon>Spermatophyta</taxon>
        <taxon>Magnoliopsida</taxon>
        <taxon>Liliopsida</taxon>
        <taxon>Poales</taxon>
        <taxon>Poaceae</taxon>
        <taxon>PACMAD clade</taxon>
        <taxon>Panicoideae</taxon>
        <taxon>Andropogonodae</taxon>
        <taxon>Andropogoneae</taxon>
        <taxon>Tripsacinae</taxon>
        <taxon>Zea</taxon>
    </lineage>
</organism>
<evidence type="ECO:0000313" key="2">
    <source>
        <dbReference type="EnsemblPlants" id="Zm00001eb023630_P001"/>
    </source>
</evidence>
<proteinExistence type="predicted"/>
<feature type="region of interest" description="Disordered" evidence="1">
    <location>
        <begin position="1"/>
        <end position="20"/>
    </location>
</feature>